<feature type="region of interest" description="Disordered" evidence="1">
    <location>
        <begin position="1"/>
        <end position="65"/>
    </location>
</feature>
<sequence length="453" mass="49888">MASHIASRDPKTRQACEPCRRKKTKSLTNLGDDGKTLQSSRSSPDRDLRRNSSASGSVIVSPSPNFASSPISQNHVWSPANPNPPAEVIDCVLASDTEDADVDALCYWSVFILEKAPSPTYTVLSSQDDAPALPSNPCLPPGVSEPALEAVQIGHQQTQDPKAGIVSPSVQIISIWGDICAYLSSIRKGKTEVPWCSNSTYSQIQVQLHQFELDLAPPHRFENILVKQRSPSELHSYGEYWSPWTIMQLSSHAALTVLNHPFLHLTFEEMELEINDPLMGHQVAATAIIPCLFQFSQDQQMASKAREGLYLCERCLEHLSVKWPHIRHNLNILCQLHSAAESRPDSSTITFDQGYFWDILVSPPSYGAGDGSSPLAATSAADDPRSTLHVTTKFVQPWPDEQTRLVSQVDPPFFSQPSASNDEQILLADLFSQFQLTGSLDGRKELGTGLSFQ</sequence>
<feature type="compositionally biased region" description="Basic and acidic residues" evidence="1">
    <location>
        <begin position="1"/>
        <end position="14"/>
    </location>
</feature>
<name>A0A8I3ANQ5_VERLO</name>
<dbReference type="EMBL" id="JAEMWZ010000176">
    <property type="protein sequence ID" value="KAG7132764.1"/>
    <property type="molecule type" value="Genomic_DNA"/>
</dbReference>
<protein>
    <recommendedName>
        <fullName evidence="4">Transcription factor domain-containing protein</fullName>
    </recommendedName>
</protein>
<organism evidence="2 3">
    <name type="scientific">Verticillium longisporum</name>
    <name type="common">Verticillium dahliae var. longisporum</name>
    <dbReference type="NCBI Taxonomy" id="100787"/>
    <lineage>
        <taxon>Eukaryota</taxon>
        <taxon>Fungi</taxon>
        <taxon>Dikarya</taxon>
        <taxon>Ascomycota</taxon>
        <taxon>Pezizomycotina</taxon>
        <taxon>Sordariomycetes</taxon>
        <taxon>Hypocreomycetidae</taxon>
        <taxon>Glomerellales</taxon>
        <taxon>Plectosphaerellaceae</taxon>
        <taxon>Verticillium</taxon>
    </lineage>
</organism>
<gene>
    <name evidence="2" type="ORF">HYQ45_008899</name>
</gene>
<dbReference type="CDD" id="cd12148">
    <property type="entry name" value="fungal_TF_MHR"/>
    <property type="match status" value="1"/>
</dbReference>
<dbReference type="OrthoDB" id="2219495at2759"/>
<dbReference type="Proteomes" id="UP000689129">
    <property type="component" value="Unassembled WGS sequence"/>
</dbReference>
<reference evidence="2" key="1">
    <citation type="journal article" date="2021" name="Mol. Plant Pathol.">
        <title>A 20-kb lineage-specific genomic region tames virulence in pathogenic amphidiploid Verticillium longisporum.</title>
        <authorList>
            <person name="Harting R."/>
            <person name="Starke J."/>
            <person name="Kusch H."/>
            <person name="Poggeler S."/>
            <person name="Maurus I."/>
            <person name="Schluter R."/>
            <person name="Landesfeind M."/>
            <person name="Bulla I."/>
            <person name="Nowrousian M."/>
            <person name="de Jonge R."/>
            <person name="Stahlhut G."/>
            <person name="Hoff K.J."/>
            <person name="Asshauer K.P."/>
            <person name="Thurmer A."/>
            <person name="Stanke M."/>
            <person name="Daniel R."/>
            <person name="Morgenstern B."/>
            <person name="Thomma B.P.H.J."/>
            <person name="Kronstad J.W."/>
            <person name="Braus-Stromeyer S.A."/>
            <person name="Braus G.H."/>
        </authorList>
    </citation>
    <scope>NUCLEOTIDE SEQUENCE</scope>
    <source>
        <strain evidence="2">Vl32</strain>
    </source>
</reference>
<comment type="caution">
    <text evidence="2">The sequence shown here is derived from an EMBL/GenBank/DDBJ whole genome shotgun (WGS) entry which is preliminary data.</text>
</comment>
<accession>A0A8I3ANQ5</accession>
<proteinExistence type="predicted"/>
<evidence type="ECO:0000313" key="3">
    <source>
        <dbReference type="Proteomes" id="UP000689129"/>
    </source>
</evidence>
<evidence type="ECO:0000313" key="2">
    <source>
        <dbReference type="EMBL" id="KAG7132764.1"/>
    </source>
</evidence>
<feature type="compositionally biased region" description="Low complexity" evidence="1">
    <location>
        <begin position="51"/>
        <end position="64"/>
    </location>
</feature>
<evidence type="ECO:0008006" key="4">
    <source>
        <dbReference type="Google" id="ProtNLM"/>
    </source>
</evidence>
<evidence type="ECO:0000256" key="1">
    <source>
        <dbReference type="SAM" id="MobiDB-lite"/>
    </source>
</evidence>
<dbReference type="AlphaFoldDB" id="A0A8I3ANQ5"/>